<evidence type="ECO:0008006" key="3">
    <source>
        <dbReference type="Google" id="ProtNLM"/>
    </source>
</evidence>
<keyword evidence="2" id="KW-1185">Reference proteome</keyword>
<dbReference type="OrthoDB" id="5296at2759"/>
<dbReference type="KEGG" id="nve:5513506"/>
<dbReference type="SUPFAM" id="SSF51735">
    <property type="entry name" value="NAD(P)-binding Rossmann-fold domains"/>
    <property type="match status" value="1"/>
</dbReference>
<dbReference type="PhylomeDB" id="A7S3T2"/>
<reference evidence="1 2" key="1">
    <citation type="journal article" date="2007" name="Science">
        <title>Sea anemone genome reveals ancestral eumetazoan gene repertoire and genomic organization.</title>
        <authorList>
            <person name="Putnam N.H."/>
            <person name="Srivastava M."/>
            <person name="Hellsten U."/>
            <person name="Dirks B."/>
            <person name="Chapman J."/>
            <person name="Salamov A."/>
            <person name="Terry A."/>
            <person name="Shapiro H."/>
            <person name="Lindquist E."/>
            <person name="Kapitonov V.V."/>
            <person name="Jurka J."/>
            <person name="Genikhovich G."/>
            <person name="Grigoriev I.V."/>
            <person name="Lucas S.M."/>
            <person name="Steele R.E."/>
            <person name="Finnerty J.R."/>
            <person name="Technau U."/>
            <person name="Martindale M.Q."/>
            <person name="Rokhsar D.S."/>
        </authorList>
    </citation>
    <scope>NUCLEOTIDE SEQUENCE [LARGE SCALE GENOMIC DNA]</scope>
    <source>
        <strain evidence="2">CH2 X CH6</strain>
    </source>
</reference>
<dbReference type="InterPro" id="IPR002347">
    <property type="entry name" value="SDR_fam"/>
</dbReference>
<proteinExistence type="predicted"/>
<dbReference type="FunCoup" id="A7S3T2">
    <property type="interactions" value="106"/>
</dbReference>
<evidence type="ECO:0000313" key="1">
    <source>
        <dbReference type="EMBL" id="EDO41697.1"/>
    </source>
</evidence>
<dbReference type="Pfam" id="PF00106">
    <property type="entry name" value="adh_short"/>
    <property type="match status" value="1"/>
</dbReference>
<dbReference type="eggNOG" id="KOG1611">
    <property type="taxonomic scope" value="Eukaryota"/>
</dbReference>
<accession>A7S3T2</accession>
<protein>
    <recommendedName>
        <fullName evidence="3">C-factor</fullName>
    </recommendedName>
</protein>
<dbReference type="EMBL" id="DS469574">
    <property type="protein sequence ID" value="EDO41697.1"/>
    <property type="molecule type" value="Genomic_DNA"/>
</dbReference>
<dbReference type="CDD" id="cd05325">
    <property type="entry name" value="carb_red_sniffer_like_SDR_c"/>
    <property type="match status" value="1"/>
</dbReference>
<dbReference type="HOGENOM" id="CLU_010194_9_1_1"/>
<dbReference type="PANTHER" id="PTHR45458:SF1">
    <property type="entry name" value="SHORT CHAIN DEHYDROGENASE"/>
    <property type="match status" value="1"/>
</dbReference>
<dbReference type="GO" id="GO:0016616">
    <property type="term" value="F:oxidoreductase activity, acting on the CH-OH group of donors, NAD or NADP as acceptor"/>
    <property type="evidence" value="ECO:0000318"/>
    <property type="project" value="GO_Central"/>
</dbReference>
<dbReference type="Proteomes" id="UP000001593">
    <property type="component" value="Unassembled WGS sequence"/>
</dbReference>
<dbReference type="InterPro" id="IPR036291">
    <property type="entry name" value="NAD(P)-bd_dom_sf"/>
</dbReference>
<sequence>MAVPRCNIFITGCNRGLGLEFVKQFLRSKNPPEHLIATCRSLAAESASELKKLAAENQNLHLLELEVTDFQAIQRCAEQTREIVQDKGLHILMNNAGIIDRAGLLDVTEEQMIRVFKANTVAPLQIVQAFLPLLKQGGKTASFQDQAPKFPKALIVQMSSKIASIQDNGSGGRYPYRASKSALNIISKSMSVDLKGDGISVVMLHPGWVQTDMGGPNALTATEESVAGMMSVLANFDESKNGMFIDFRGNIVPW</sequence>
<dbReference type="PRINTS" id="PR00081">
    <property type="entry name" value="GDHRDH"/>
</dbReference>
<dbReference type="InterPro" id="IPR052184">
    <property type="entry name" value="SDR_enzymes"/>
</dbReference>
<dbReference type="AlphaFoldDB" id="A7S3T2"/>
<name>A7S3T2_NEMVE</name>
<dbReference type="InParanoid" id="A7S3T2"/>
<dbReference type="PANTHER" id="PTHR45458">
    <property type="entry name" value="SHORT-CHAIN DEHYDROGENASE/REDUCTASE SDR"/>
    <property type="match status" value="1"/>
</dbReference>
<dbReference type="OMA" id="GIGLEYC"/>
<gene>
    <name evidence="1" type="ORF">NEMVEDRAFT_v1g229325</name>
</gene>
<organism evidence="1 2">
    <name type="scientific">Nematostella vectensis</name>
    <name type="common">Starlet sea anemone</name>
    <dbReference type="NCBI Taxonomy" id="45351"/>
    <lineage>
        <taxon>Eukaryota</taxon>
        <taxon>Metazoa</taxon>
        <taxon>Cnidaria</taxon>
        <taxon>Anthozoa</taxon>
        <taxon>Hexacorallia</taxon>
        <taxon>Actiniaria</taxon>
        <taxon>Edwardsiidae</taxon>
        <taxon>Nematostella</taxon>
    </lineage>
</organism>
<dbReference type="Gene3D" id="3.40.50.720">
    <property type="entry name" value="NAD(P)-binding Rossmann-like Domain"/>
    <property type="match status" value="1"/>
</dbReference>
<evidence type="ECO:0000313" key="2">
    <source>
        <dbReference type="Proteomes" id="UP000001593"/>
    </source>
</evidence>